<protein>
    <submittedName>
        <fullName evidence="2">Uncharacterized protein</fullName>
    </submittedName>
</protein>
<dbReference type="Proteomes" id="UP000001505">
    <property type="component" value="Chromosome"/>
</dbReference>
<dbReference type="KEGG" id="wch:wcw_0006"/>
<keyword evidence="1" id="KW-0812">Transmembrane</keyword>
<organism evidence="2 3">
    <name type="scientific">Waddlia chondrophila (strain ATCC VR-1470 / WSU 86-1044)</name>
    <dbReference type="NCBI Taxonomy" id="716544"/>
    <lineage>
        <taxon>Bacteria</taxon>
        <taxon>Pseudomonadati</taxon>
        <taxon>Chlamydiota</taxon>
        <taxon>Chlamydiia</taxon>
        <taxon>Parachlamydiales</taxon>
        <taxon>Waddliaceae</taxon>
        <taxon>Waddlia</taxon>
    </lineage>
</organism>
<reference evidence="2 3" key="1">
    <citation type="journal article" date="2010" name="PLoS ONE">
        <title>The Waddlia genome: a window into chlamydial biology.</title>
        <authorList>
            <person name="Bertelli C."/>
            <person name="Collyn F."/>
            <person name="Croxatto A."/>
            <person name="Ruckert C."/>
            <person name="Polkinghorne A."/>
            <person name="Kebbi-Beghdadi C."/>
            <person name="Goesmann A."/>
            <person name="Vaughan L."/>
            <person name="Greub G."/>
        </authorList>
    </citation>
    <scope>NUCLEOTIDE SEQUENCE [LARGE SCALE GENOMIC DNA]</scope>
    <source>
        <strain evidence="3">ATCC VR-1470 / WSU 86-1044</strain>
    </source>
</reference>
<accession>D6YTC2</accession>
<evidence type="ECO:0000256" key="1">
    <source>
        <dbReference type="SAM" id="Phobius"/>
    </source>
</evidence>
<dbReference type="HOGENOM" id="CLU_2637134_0_0_0"/>
<keyword evidence="3" id="KW-1185">Reference proteome</keyword>
<dbReference type="AlphaFoldDB" id="D6YTC2"/>
<keyword evidence="1" id="KW-1133">Transmembrane helix</keyword>
<name>D6YTC2_WADCW</name>
<sequence length="77" mass="8901">MFNYHQIILFLITTLLFIPVSSYRISKSYEKLLSAQDKRKACSRMVNDILQTVFVLLAFFAALAFTVIMNIIHRTNG</sequence>
<evidence type="ECO:0000313" key="3">
    <source>
        <dbReference type="Proteomes" id="UP000001505"/>
    </source>
</evidence>
<keyword evidence="1" id="KW-0472">Membrane</keyword>
<feature type="transmembrane region" description="Helical" evidence="1">
    <location>
        <begin position="49"/>
        <end position="72"/>
    </location>
</feature>
<gene>
    <name evidence="2" type="ordered locus">wcw_0006</name>
</gene>
<proteinExistence type="predicted"/>
<evidence type="ECO:0000313" key="2">
    <source>
        <dbReference type="EMBL" id="ADI37383.1"/>
    </source>
</evidence>
<dbReference type="EMBL" id="CP001928">
    <property type="protein sequence ID" value="ADI37383.1"/>
    <property type="molecule type" value="Genomic_DNA"/>
</dbReference>
<dbReference type="STRING" id="716544.wcw_0006"/>